<protein>
    <submittedName>
        <fullName evidence="3">Monoacylglycerol lipase ABHD12-like isoform X1</fullName>
    </submittedName>
</protein>
<organism evidence="3">
    <name type="scientific">Hirondellea gigas</name>
    <dbReference type="NCBI Taxonomy" id="1518452"/>
    <lineage>
        <taxon>Eukaryota</taxon>
        <taxon>Metazoa</taxon>
        <taxon>Ecdysozoa</taxon>
        <taxon>Arthropoda</taxon>
        <taxon>Crustacea</taxon>
        <taxon>Multicrustacea</taxon>
        <taxon>Malacostraca</taxon>
        <taxon>Eumalacostraca</taxon>
        <taxon>Peracarida</taxon>
        <taxon>Amphipoda</taxon>
        <taxon>Amphilochidea</taxon>
        <taxon>Lysianassida</taxon>
        <taxon>Lysianassidira</taxon>
        <taxon>Lysianassoidea</taxon>
        <taxon>Lysianassidae</taxon>
        <taxon>Hirondellea</taxon>
    </lineage>
</organism>
<evidence type="ECO:0000313" key="3">
    <source>
        <dbReference type="EMBL" id="LAC26797.1"/>
    </source>
</evidence>
<dbReference type="InterPro" id="IPR029058">
    <property type="entry name" value="AB_hydrolase_fold"/>
</dbReference>
<dbReference type="Gene3D" id="3.40.50.1820">
    <property type="entry name" value="alpha/beta hydrolase"/>
    <property type="match status" value="1"/>
</dbReference>
<evidence type="ECO:0000256" key="1">
    <source>
        <dbReference type="SAM" id="Phobius"/>
    </source>
</evidence>
<dbReference type="InterPro" id="IPR000073">
    <property type="entry name" value="AB_hydrolase_1"/>
</dbReference>
<proteinExistence type="evidence at transcript level"/>
<feature type="domain" description="AB hydrolase-1" evidence="2">
    <location>
        <begin position="131"/>
        <end position="269"/>
    </location>
</feature>
<feature type="transmembrane region" description="Helical" evidence="1">
    <location>
        <begin position="21"/>
        <end position="50"/>
    </location>
</feature>
<reference evidence="3" key="1">
    <citation type="submission" date="2017-11" db="EMBL/GenBank/DDBJ databases">
        <title>The sensing device of the deep-sea amphipod.</title>
        <authorList>
            <person name="Kobayashi H."/>
            <person name="Nagahama T."/>
            <person name="Arai W."/>
            <person name="Sasagawa Y."/>
            <person name="Umeda M."/>
            <person name="Hayashi T."/>
            <person name="Nikaido I."/>
            <person name="Watanabe H."/>
            <person name="Oguri K."/>
            <person name="Kitazato H."/>
            <person name="Fujioka K."/>
            <person name="Kido Y."/>
            <person name="Takami H."/>
        </authorList>
    </citation>
    <scope>NUCLEOTIDE SEQUENCE</scope>
    <source>
        <tissue evidence="3">Whole body</tissue>
    </source>
</reference>
<dbReference type="PANTHER" id="PTHR12277">
    <property type="entry name" value="ALPHA/BETA HYDROLASE DOMAIN-CONTAINING PROTEIN"/>
    <property type="match status" value="1"/>
</dbReference>
<evidence type="ECO:0000259" key="2">
    <source>
        <dbReference type="Pfam" id="PF00561"/>
    </source>
</evidence>
<dbReference type="GO" id="GO:0052651">
    <property type="term" value="P:monoacylglycerol catabolic process"/>
    <property type="evidence" value="ECO:0007669"/>
    <property type="project" value="TreeGrafter"/>
</dbReference>
<accession>A0A6A7G6N1</accession>
<dbReference type="GO" id="GO:0047372">
    <property type="term" value="F:monoacylglycerol lipase activity"/>
    <property type="evidence" value="ECO:0007669"/>
    <property type="project" value="TreeGrafter"/>
</dbReference>
<dbReference type="GO" id="GO:0006660">
    <property type="term" value="P:phosphatidylserine catabolic process"/>
    <property type="evidence" value="ECO:0007669"/>
    <property type="project" value="TreeGrafter"/>
</dbReference>
<dbReference type="SUPFAM" id="SSF53474">
    <property type="entry name" value="alpha/beta-Hydrolases"/>
    <property type="match status" value="1"/>
</dbReference>
<dbReference type="PANTHER" id="PTHR12277:SF194">
    <property type="entry name" value="FI04476P"/>
    <property type="match status" value="1"/>
</dbReference>
<dbReference type="EMBL" id="IACT01007683">
    <property type="protein sequence ID" value="LAC26797.1"/>
    <property type="molecule type" value="mRNA"/>
</dbReference>
<keyword evidence="1" id="KW-0812">Transmembrane</keyword>
<name>A0A6A7G6N1_9CRUS</name>
<keyword evidence="1" id="KW-1133">Transmembrane helix</keyword>
<dbReference type="Pfam" id="PF00561">
    <property type="entry name" value="Abhydrolase_1"/>
    <property type="match status" value="1"/>
</dbReference>
<dbReference type="GO" id="GO:0004622">
    <property type="term" value="F:phosphatidylcholine lysophospholipase activity"/>
    <property type="evidence" value="ECO:0007669"/>
    <property type="project" value="TreeGrafter"/>
</dbReference>
<dbReference type="AlphaFoldDB" id="A0A6A7G6N1"/>
<dbReference type="GO" id="GO:0005789">
    <property type="term" value="C:endoplasmic reticulum membrane"/>
    <property type="evidence" value="ECO:0007669"/>
    <property type="project" value="TreeGrafter"/>
</dbReference>
<sequence>MLPIEMLARRIKYKLLHGHGISRVHLLSCCGFLITLLLTLAMLAPIIFYFSPSVQDYLIFKASTDFAPELASPGLLGLHNTRSFYITTPEGIKLGAWHILPTAAAPPSGPETIVSRGNRFERELGKEGSVVVVYYHGNKPSRAMDHRVQLYKLLANIGCHVFAFDYRSYADSSVAELTEEGLVMDGVAAYDYVKSRTGPGTAVLLWGHSLGTGVASSVAASLCSRGGKQHCADGLVIHSGFTDLLHAVLDSKMAMNMRWVPWFEPLIAAALSSRKLQLNTRSSISRVSCPVLILHAQDDVVIPLQHARLLQSTATARNGAGGAGGVGPGGAGGVTYVEFSGDLGYGHNHIVNAPELTSIVSEYIQHCREYHQAVEEEQLQQEIILLPLKQHVKQLPQPLRLRIKAGGQKQLRQRRAAFR</sequence>
<keyword evidence="1" id="KW-0472">Membrane</keyword>